<dbReference type="Proteomes" id="UP000199239">
    <property type="component" value="Unassembled WGS sequence"/>
</dbReference>
<reference evidence="3" key="1">
    <citation type="submission" date="2016-10" db="EMBL/GenBank/DDBJ databases">
        <authorList>
            <person name="Varghese N."/>
            <person name="Submissions S."/>
        </authorList>
    </citation>
    <scope>NUCLEOTIDE SEQUENCE [LARGE SCALE GENOMIC DNA]</scope>
    <source>
        <strain evidence="3">DSM 23422</strain>
    </source>
</reference>
<evidence type="ECO:0000259" key="1">
    <source>
        <dbReference type="Pfam" id="PF24696"/>
    </source>
</evidence>
<protein>
    <recommendedName>
        <fullName evidence="1">UGSC-like domain-containing protein</fullName>
    </recommendedName>
</protein>
<dbReference type="AlphaFoldDB" id="A0A1I6U705"/>
<feature type="domain" description="UGSC-like" evidence="1">
    <location>
        <begin position="4"/>
        <end position="92"/>
    </location>
</feature>
<dbReference type="InterPro" id="IPR057767">
    <property type="entry name" value="UGSC-like_dom"/>
</dbReference>
<gene>
    <name evidence="2" type="ORF">SAMN04488040_2540</name>
</gene>
<accession>A0A1I6U705</accession>
<dbReference type="EMBL" id="FPAJ01000004">
    <property type="protein sequence ID" value="SFS97128.1"/>
    <property type="molecule type" value="Genomic_DNA"/>
</dbReference>
<organism evidence="2 3">
    <name type="scientific">Sulfitobacter marinus</name>
    <dbReference type="NCBI Taxonomy" id="394264"/>
    <lineage>
        <taxon>Bacteria</taxon>
        <taxon>Pseudomonadati</taxon>
        <taxon>Pseudomonadota</taxon>
        <taxon>Alphaproteobacteria</taxon>
        <taxon>Rhodobacterales</taxon>
        <taxon>Roseobacteraceae</taxon>
        <taxon>Sulfitobacter</taxon>
    </lineage>
</organism>
<keyword evidence="3" id="KW-1185">Reference proteome</keyword>
<sequence>MTIILDPTDERIPVARQIAERTGSVQGVVGLLNISKPRGNILLDELDRLLAEGAPGVEIRRYTKPTFAKPCPDALRHQIRDECDFLVEALAD</sequence>
<dbReference type="STRING" id="394264.SAMN04488040_2540"/>
<dbReference type="Pfam" id="PF24696">
    <property type="entry name" value="UGSC"/>
    <property type="match status" value="1"/>
</dbReference>
<name>A0A1I6U705_9RHOB</name>
<dbReference type="OrthoDB" id="7725610at2"/>
<evidence type="ECO:0000313" key="2">
    <source>
        <dbReference type="EMBL" id="SFS97128.1"/>
    </source>
</evidence>
<evidence type="ECO:0000313" key="3">
    <source>
        <dbReference type="Proteomes" id="UP000199239"/>
    </source>
</evidence>
<proteinExistence type="predicted"/>